<evidence type="ECO:0000313" key="5">
    <source>
        <dbReference type="EMBL" id="MBM7714388.1"/>
    </source>
</evidence>
<dbReference type="Proteomes" id="UP000823485">
    <property type="component" value="Unassembled WGS sequence"/>
</dbReference>
<dbReference type="EMBL" id="JAFBFH010000007">
    <property type="protein sequence ID" value="MBM7714388.1"/>
    <property type="molecule type" value="Genomic_DNA"/>
</dbReference>
<protein>
    <submittedName>
        <fullName evidence="5">FAD/FMN-containing dehydrogenase</fullName>
    </submittedName>
</protein>
<evidence type="ECO:0000256" key="1">
    <source>
        <dbReference type="ARBA" id="ARBA00008000"/>
    </source>
</evidence>
<reference evidence="5 6" key="1">
    <citation type="submission" date="2021-01" db="EMBL/GenBank/DDBJ databases">
        <title>Genomic Encyclopedia of Type Strains, Phase IV (KMG-IV): sequencing the most valuable type-strain genomes for metagenomic binning, comparative biology and taxonomic classification.</title>
        <authorList>
            <person name="Goeker M."/>
        </authorList>
    </citation>
    <scope>NUCLEOTIDE SEQUENCE [LARGE SCALE GENOMIC DNA]</scope>
    <source>
        <strain evidence="5 6">DSM 105453</strain>
    </source>
</reference>
<dbReference type="SUPFAM" id="SSF56176">
    <property type="entry name" value="FAD-binding/transporter-associated domain-like"/>
    <property type="match status" value="1"/>
</dbReference>
<name>A0ABS2R669_9BACI</name>
<dbReference type="PROSITE" id="PS51387">
    <property type="entry name" value="FAD_PCMH"/>
    <property type="match status" value="1"/>
</dbReference>
<evidence type="ECO:0000256" key="2">
    <source>
        <dbReference type="ARBA" id="ARBA00022630"/>
    </source>
</evidence>
<dbReference type="Pfam" id="PF01565">
    <property type="entry name" value="FAD_binding_4"/>
    <property type="match status" value="1"/>
</dbReference>
<gene>
    <name evidence="5" type="ORF">JOC94_001360</name>
</gene>
<evidence type="ECO:0000259" key="4">
    <source>
        <dbReference type="PROSITE" id="PS51387"/>
    </source>
</evidence>
<feature type="domain" description="FAD-binding PCMH-type" evidence="4">
    <location>
        <begin position="34"/>
        <end position="147"/>
    </location>
</feature>
<dbReference type="InterPro" id="IPR006094">
    <property type="entry name" value="Oxid_FAD_bind_N"/>
</dbReference>
<organism evidence="5 6">
    <name type="scientific">Siminovitchia thermophila</name>
    <dbReference type="NCBI Taxonomy" id="1245522"/>
    <lineage>
        <taxon>Bacteria</taxon>
        <taxon>Bacillati</taxon>
        <taxon>Bacillota</taxon>
        <taxon>Bacilli</taxon>
        <taxon>Bacillales</taxon>
        <taxon>Bacillaceae</taxon>
        <taxon>Siminovitchia</taxon>
    </lineage>
</organism>
<comment type="caution">
    <text evidence="5">The sequence shown here is derived from an EMBL/GenBank/DDBJ whole genome shotgun (WGS) entry which is preliminary data.</text>
</comment>
<dbReference type="Gene3D" id="3.30.465.10">
    <property type="match status" value="1"/>
</dbReference>
<dbReference type="InterPro" id="IPR036318">
    <property type="entry name" value="FAD-bd_PCMH-like_sf"/>
</dbReference>
<dbReference type="PANTHER" id="PTHR11748">
    <property type="entry name" value="D-LACTATE DEHYDROGENASE"/>
    <property type="match status" value="1"/>
</dbReference>
<keyword evidence="2" id="KW-0285">Flavoprotein</keyword>
<keyword evidence="6" id="KW-1185">Reference proteome</keyword>
<dbReference type="InterPro" id="IPR016169">
    <property type="entry name" value="FAD-bd_PCMH_sub2"/>
</dbReference>
<dbReference type="InterPro" id="IPR016166">
    <property type="entry name" value="FAD-bd_PCMH"/>
</dbReference>
<evidence type="ECO:0000256" key="3">
    <source>
        <dbReference type="ARBA" id="ARBA00023002"/>
    </source>
</evidence>
<dbReference type="PANTHER" id="PTHR11748:SF111">
    <property type="entry name" value="D-LACTATE DEHYDROGENASE, MITOCHONDRIAL-RELATED"/>
    <property type="match status" value="1"/>
</dbReference>
<comment type="similarity">
    <text evidence="1">Belongs to the FAD-binding oxidoreductase/transferase type 4 family.</text>
</comment>
<sequence>MDIYKEMCDLIGKSKVSINETLLQHHSKDESDYEAVKPDVVVFPETKDDVVQIVEYANKHHIPVVPFGAGSGLEGQAIPIHKGISMNFERMNTIVEVRPEDLVAIVQPGVTRVQLNEELKNTDCFFLLIRVRMRPLAEWPQQMPAAL</sequence>
<accession>A0ABS2R669</accession>
<proteinExistence type="inferred from homology"/>
<keyword evidence="3" id="KW-0560">Oxidoreductase</keyword>
<evidence type="ECO:0000313" key="6">
    <source>
        <dbReference type="Proteomes" id="UP000823485"/>
    </source>
</evidence>